<feature type="transmembrane region" description="Helical" evidence="1">
    <location>
        <begin position="131"/>
        <end position="151"/>
    </location>
</feature>
<organism evidence="2 3">
    <name type="scientific">Thalassoglobus neptunius</name>
    <dbReference type="NCBI Taxonomy" id="1938619"/>
    <lineage>
        <taxon>Bacteria</taxon>
        <taxon>Pseudomonadati</taxon>
        <taxon>Planctomycetota</taxon>
        <taxon>Planctomycetia</taxon>
        <taxon>Planctomycetales</taxon>
        <taxon>Planctomycetaceae</taxon>
        <taxon>Thalassoglobus</taxon>
    </lineage>
</organism>
<feature type="transmembrane region" description="Helical" evidence="1">
    <location>
        <begin position="191"/>
        <end position="208"/>
    </location>
</feature>
<reference evidence="2 3" key="1">
    <citation type="submission" date="2019-02" db="EMBL/GenBank/DDBJ databases">
        <title>Deep-cultivation of Planctomycetes and their phenomic and genomic characterization uncovers novel biology.</title>
        <authorList>
            <person name="Wiegand S."/>
            <person name="Jogler M."/>
            <person name="Boedeker C."/>
            <person name="Pinto D."/>
            <person name="Vollmers J."/>
            <person name="Rivas-Marin E."/>
            <person name="Kohn T."/>
            <person name="Peeters S.H."/>
            <person name="Heuer A."/>
            <person name="Rast P."/>
            <person name="Oberbeckmann S."/>
            <person name="Bunk B."/>
            <person name="Jeske O."/>
            <person name="Meyerdierks A."/>
            <person name="Storesund J.E."/>
            <person name="Kallscheuer N."/>
            <person name="Luecker S."/>
            <person name="Lage O.M."/>
            <person name="Pohl T."/>
            <person name="Merkel B.J."/>
            <person name="Hornburger P."/>
            <person name="Mueller R.-W."/>
            <person name="Bruemmer F."/>
            <person name="Labrenz M."/>
            <person name="Spormann A.M."/>
            <person name="Op Den Camp H."/>
            <person name="Overmann J."/>
            <person name="Amann R."/>
            <person name="Jetten M.S.M."/>
            <person name="Mascher T."/>
            <person name="Medema M.H."/>
            <person name="Devos D.P."/>
            <person name="Kaster A.-K."/>
            <person name="Ovreas L."/>
            <person name="Rohde M."/>
            <person name="Galperin M.Y."/>
            <person name="Jogler C."/>
        </authorList>
    </citation>
    <scope>NUCLEOTIDE SEQUENCE [LARGE SCALE GENOMIC DNA]</scope>
    <source>
        <strain evidence="2 3">KOR42</strain>
    </source>
</reference>
<gene>
    <name evidence="2" type="ORF">KOR42_07170</name>
</gene>
<keyword evidence="1" id="KW-0812">Transmembrane</keyword>
<accession>A0A5C5X2S4</accession>
<protein>
    <recommendedName>
        <fullName evidence="4">DUF1614 domain-containing protein</fullName>
    </recommendedName>
</protein>
<proteinExistence type="predicted"/>
<feature type="transmembrane region" description="Helical" evidence="1">
    <location>
        <begin position="107"/>
        <end position="125"/>
    </location>
</feature>
<feature type="transmembrane region" description="Helical" evidence="1">
    <location>
        <begin position="160"/>
        <end position="179"/>
    </location>
</feature>
<sequence length="243" mass="25785">MPVQFEYRSRTQSPLSTLIGCLPLFLILMLMCLLPSLLFDLVRSILTKLGLSSGVAGLTVLGVFFGSFINVPVYEFRRDDLQPEVRYGPLGQAFERDYQRVFSRTQIAINIGGCLIPVALAIHQAVRVAGFGNSAILATFIVAGLSIGVCYRTARPVEGIGIMMPGLVPPILCVISAWILLPEASPEERTAAAFIGGVAGPVIGADLLHLRDVLKTPVGIMSIGGAGTFDGIVLSGMLAALLS</sequence>
<dbReference type="RefSeq" id="WP_146507198.1">
    <property type="nucleotide sequence ID" value="NZ_SIHI01000001.1"/>
</dbReference>
<name>A0A5C5X2S4_9PLAN</name>
<comment type="caution">
    <text evidence="2">The sequence shown here is derived from an EMBL/GenBank/DDBJ whole genome shotgun (WGS) entry which is preliminary data.</text>
</comment>
<feature type="transmembrane region" description="Helical" evidence="1">
    <location>
        <begin position="15"/>
        <end position="39"/>
    </location>
</feature>
<keyword evidence="1" id="KW-0472">Membrane</keyword>
<evidence type="ECO:0008006" key="4">
    <source>
        <dbReference type="Google" id="ProtNLM"/>
    </source>
</evidence>
<dbReference type="InterPro" id="IPR011672">
    <property type="entry name" value="DUF1614"/>
</dbReference>
<evidence type="ECO:0000313" key="2">
    <source>
        <dbReference type="EMBL" id="TWT57357.1"/>
    </source>
</evidence>
<keyword evidence="1" id="KW-1133">Transmembrane helix</keyword>
<feature type="transmembrane region" description="Helical" evidence="1">
    <location>
        <begin position="220"/>
        <end position="242"/>
    </location>
</feature>
<dbReference type="EMBL" id="SIHI01000001">
    <property type="protein sequence ID" value="TWT57357.1"/>
    <property type="molecule type" value="Genomic_DNA"/>
</dbReference>
<evidence type="ECO:0000256" key="1">
    <source>
        <dbReference type="SAM" id="Phobius"/>
    </source>
</evidence>
<dbReference type="Pfam" id="PF07758">
    <property type="entry name" value="DUF1614"/>
    <property type="match status" value="1"/>
</dbReference>
<feature type="transmembrane region" description="Helical" evidence="1">
    <location>
        <begin position="51"/>
        <end position="71"/>
    </location>
</feature>
<dbReference type="Proteomes" id="UP000317243">
    <property type="component" value="Unassembled WGS sequence"/>
</dbReference>
<evidence type="ECO:0000313" key="3">
    <source>
        <dbReference type="Proteomes" id="UP000317243"/>
    </source>
</evidence>
<keyword evidence="3" id="KW-1185">Reference proteome</keyword>
<dbReference type="AlphaFoldDB" id="A0A5C5X2S4"/>
<dbReference type="OrthoDB" id="9782559at2"/>